<evidence type="ECO:0000313" key="2">
    <source>
        <dbReference type="Proteomes" id="UP000828251"/>
    </source>
</evidence>
<accession>A0A9D3WHZ5</accession>
<dbReference type="OrthoDB" id="1099454at2759"/>
<name>A0A9D3WHZ5_9ROSI</name>
<gene>
    <name evidence="1" type="ORF">J1N35_000249</name>
</gene>
<comment type="caution">
    <text evidence="1">The sequence shown here is derived from an EMBL/GenBank/DDBJ whole genome shotgun (WGS) entry which is preliminary data.</text>
</comment>
<organism evidence="1 2">
    <name type="scientific">Gossypium stocksii</name>
    <dbReference type="NCBI Taxonomy" id="47602"/>
    <lineage>
        <taxon>Eukaryota</taxon>
        <taxon>Viridiplantae</taxon>
        <taxon>Streptophyta</taxon>
        <taxon>Embryophyta</taxon>
        <taxon>Tracheophyta</taxon>
        <taxon>Spermatophyta</taxon>
        <taxon>Magnoliopsida</taxon>
        <taxon>eudicotyledons</taxon>
        <taxon>Gunneridae</taxon>
        <taxon>Pentapetalae</taxon>
        <taxon>rosids</taxon>
        <taxon>malvids</taxon>
        <taxon>Malvales</taxon>
        <taxon>Malvaceae</taxon>
        <taxon>Malvoideae</taxon>
        <taxon>Gossypium</taxon>
    </lineage>
</organism>
<evidence type="ECO:0000313" key="1">
    <source>
        <dbReference type="EMBL" id="KAH1128871.1"/>
    </source>
</evidence>
<sequence>MKELRVDVLNPAKTEIFASGILGEEMEDILRITGIKMGRLPVRYLVTRRLTVKDCAPLIDKMSEGDQANVFKTLLEGQGLTCKGSKGWMEFHLSSYKVLKLGCIHRCGGNWDHWLRWALTRLKGKPLLTLILKLAWNAFVHLIWAERSWRQFTSQQF</sequence>
<proteinExistence type="predicted"/>
<protein>
    <submittedName>
        <fullName evidence="1">Uncharacterized protein</fullName>
    </submittedName>
</protein>
<dbReference type="Proteomes" id="UP000828251">
    <property type="component" value="Unassembled WGS sequence"/>
</dbReference>
<dbReference type="AlphaFoldDB" id="A0A9D3WHZ5"/>
<dbReference type="EMBL" id="JAIQCV010000001">
    <property type="protein sequence ID" value="KAH1128871.1"/>
    <property type="molecule type" value="Genomic_DNA"/>
</dbReference>
<keyword evidence="2" id="KW-1185">Reference proteome</keyword>
<reference evidence="1 2" key="1">
    <citation type="journal article" date="2021" name="Plant Biotechnol. J.">
        <title>Multi-omics assisted identification of the key and species-specific regulatory components of drought-tolerant mechanisms in Gossypium stocksii.</title>
        <authorList>
            <person name="Yu D."/>
            <person name="Ke L."/>
            <person name="Zhang D."/>
            <person name="Wu Y."/>
            <person name="Sun Y."/>
            <person name="Mei J."/>
            <person name="Sun J."/>
            <person name="Sun Y."/>
        </authorList>
    </citation>
    <scope>NUCLEOTIDE SEQUENCE [LARGE SCALE GENOMIC DNA]</scope>
    <source>
        <strain evidence="2">cv. E1</strain>
        <tissue evidence="1">Leaf</tissue>
    </source>
</reference>